<dbReference type="Proteomes" id="UP001177670">
    <property type="component" value="Unassembled WGS sequence"/>
</dbReference>
<sequence length="58" mass="5931">MLDDFSLLDALTGSSSPSPTVKCTTLLSGGVSFPVSLLDESGGTDDSFHVKLSSVPVD</sequence>
<protein>
    <submittedName>
        <fullName evidence="1">Uncharacterized protein</fullName>
    </submittedName>
</protein>
<accession>A0AA40G0G6</accession>
<proteinExistence type="predicted"/>
<evidence type="ECO:0000313" key="2">
    <source>
        <dbReference type="Proteomes" id="UP001177670"/>
    </source>
</evidence>
<gene>
    <name evidence="1" type="ORF">K0M31_019918</name>
</gene>
<name>A0AA40G0G6_9HYME</name>
<reference evidence="1" key="1">
    <citation type="submission" date="2021-10" db="EMBL/GenBank/DDBJ databases">
        <title>Melipona bicolor Genome sequencing and assembly.</title>
        <authorList>
            <person name="Araujo N.S."/>
            <person name="Arias M.C."/>
        </authorList>
    </citation>
    <scope>NUCLEOTIDE SEQUENCE</scope>
    <source>
        <strain evidence="1">USP_2M_L1-L4_2017</strain>
        <tissue evidence="1">Whole body</tissue>
    </source>
</reference>
<dbReference type="AlphaFoldDB" id="A0AA40G0G6"/>
<evidence type="ECO:0000313" key="1">
    <source>
        <dbReference type="EMBL" id="KAK1128769.1"/>
    </source>
</evidence>
<dbReference type="EMBL" id="JAHYIQ010000009">
    <property type="protein sequence ID" value="KAK1128769.1"/>
    <property type="molecule type" value="Genomic_DNA"/>
</dbReference>
<comment type="caution">
    <text evidence="1">The sequence shown here is derived from an EMBL/GenBank/DDBJ whole genome shotgun (WGS) entry which is preliminary data.</text>
</comment>
<keyword evidence="2" id="KW-1185">Reference proteome</keyword>
<organism evidence="1 2">
    <name type="scientific">Melipona bicolor</name>
    <dbReference type="NCBI Taxonomy" id="60889"/>
    <lineage>
        <taxon>Eukaryota</taxon>
        <taxon>Metazoa</taxon>
        <taxon>Ecdysozoa</taxon>
        <taxon>Arthropoda</taxon>
        <taxon>Hexapoda</taxon>
        <taxon>Insecta</taxon>
        <taxon>Pterygota</taxon>
        <taxon>Neoptera</taxon>
        <taxon>Endopterygota</taxon>
        <taxon>Hymenoptera</taxon>
        <taxon>Apocrita</taxon>
        <taxon>Aculeata</taxon>
        <taxon>Apoidea</taxon>
        <taxon>Anthophila</taxon>
        <taxon>Apidae</taxon>
        <taxon>Melipona</taxon>
    </lineage>
</organism>